<evidence type="ECO:0000313" key="2">
    <source>
        <dbReference type="Proteomes" id="UP001283212"/>
    </source>
</evidence>
<protein>
    <submittedName>
        <fullName evidence="1">Uncharacterized protein</fullName>
    </submittedName>
</protein>
<dbReference type="Proteomes" id="UP001283212">
    <property type="component" value="Unassembled WGS sequence"/>
</dbReference>
<keyword evidence="2" id="KW-1185">Reference proteome</keyword>
<proteinExistence type="predicted"/>
<organism evidence="1 2">
    <name type="scientific">Methanorbis rubei</name>
    <dbReference type="NCBI Taxonomy" id="3028300"/>
    <lineage>
        <taxon>Archaea</taxon>
        <taxon>Methanobacteriati</taxon>
        <taxon>Methanobacteriota</taxon>
        <taxon>Stenosarchaea group</taxon>
        <taxon>Methanomicrobia</taxon>
        <taxon>Methanomicrobiales</taxon>
        <taxon>Methanocorpusculaceae</taxon>
        <taxon>Methanorbis</taxon>
    </lineage>
</organism>
<dbReference type="EMBL" id="JAWDKB010000001">
    <property type="protein sequence ID" value="MDV0442852.1"/>
    <property type="molecule type" value="Genomic_DNA"/>
</dbReference>
<comment type="caution">
    <text evidence="1">The sequence shown here is derived from an EMBL/GenBank/DDBJ whole genome shotgun (WGS) entry which is preliminary data.</text>
</comment>
<name>A0AAE4MD66_9EURY</name>
<dbReference type="AlphaFoldDB" id="A0AAE4MD66"/>
<evidence type="ECO:0000313" key="1">
    <source>
        <dbReference type="EMBL" id="MDV0442852.1"/>
    </source>
</evidence>
<gene>
    <name evidence="1" type="ORF">McpCs1_02040</name>
</gene>
<reference evidence="1 2" key="1">
    <citation type="submission" date="2023-06" db="EMBL/GenBank/DDBJ databases">
        <title>Genome sequence of Methancorpusculaceae sp. Cs1.</title>
        <authorList>
            <person name="Protasov E."/>
            <person name="Platt K."/>
            <person name="Poehlein A."/>
            <person name="Daniel R."/>
            <person name="Brune A."/>
        </authorList>
    </citation>
    <scope>NUCLEOTIDE SEQUENCE [LARGE SCALE GENOMIC DNA]</scope>
    <source>
        <strain evidence="1 2">Cs1</strain>
    </source>
</reference>
<sequence>MTEENVFTSFAYRCLTCGFRFTTGGWTPAASPPPKPSPILVCPACQNPALLTEDGEIYTVDEYIRLKEKVAALFRRRQLEAVL</sequence>
<dbReference type="RefSeq" id="WP_338095389.1">
    <property type="nucleotide sequence ID" value="NZ_JAWDKB010000001.1"/>
</dbReference>
<accession>A0AAE4MD66</accession>